<evidence type="ECO:0000256" key="1">
    <source>
        <dbReference type="SAM" id="Phobius"/>
    </source>
</evidence>
<feature type="transmembrane region" description="Helical" evidence="1">
    <location>
        <begin position="44"/>
        <end position="64"/>
    </location>
</feature>
<dbReference type="Proteomes" id="UP000490922">
    <property type="component" value="Unassembled WGS sequence"/>
</dbReference>
<keyword evidence="1" id="KW-0812">Transmembrane</keyword>
<name>A0A7J5AJE1_9FLAO</name>
<keyword evidence="1" id="KW-1133">Transmembrane helix</keyword>
<reference evidence="2 3" key="1">
    <citation type="submission" date="2019-09" db="EMBL/GenBank/DDBJ databases">
        <title>Flavobacterium sp. nov., isolated from glacier ice.</title>
        <authorList>
            <person name="Liu Q."/>
        </authorList>
    </citation>
    <scope>NUCLEOTIDE SEQUENCE [LARGE SCALE GENOMIC DNA]</scope>
    <source>
        <strain evidence="2 3">NBRC 112527</strain>
    </source>
</reference>
<evidence type="ECO:0000313" key="3">
    <source>
        <dbReference type="Proteomes" id="UP000490922"/>
    </source>
</evidence>
<gene>
    <name evidence="2" type="ORF">F6464_01065</name>
</gene>
<keyword evidence="3" id="KW-1185">Reference proteome</keyword>
<accession>A0A7J5AJE1</accession>
<organism evidence="2 3">
    <name type="scientific">Flavobacterium luteum</name>
    <dbReference type="NCBI Taxonomy" id="2026654"/>
    <lineage>
        <taxon>Bacteria</taxon>
        <taxon>Pseudomonadati</taxon>
        <taxon>Bacteroidota</taxon>
        <taxon>Flavobacteriia</taxon>
        <taxon>Flavobacteriales</taxon>
        <taxon>Flavobacteriaceae</taxon>
        <taxon>Flavobacterium</taxon>
    </lineage>
</organism>
<dbReference type="OrthoDB" id="1374862at2"/>
<keyword evidence="1" id="KW-0472">Membrane</keyword>
<dbReference type="AlphaFoldDB" id="A0A7J5AJE1"/>
<dbReference type="EMBL" id="WAEM01000001">
    <property type="protein sequence ID" value="KAB1157704.1"/>
    <property type="molecule type" value="Genomic_DNA"/>
</dbReference>
<comment type="caution">
    <text evidence="2">The sequence shown here is derived from an EMBL/GenBank/DDBJ whole genome shotgun (WGS) entry which is preliminary data.</text>
</comment>
<proteinExistence type="predicted"/>
<sequence length="89" mass="10022">METENWINEVLNSTNGMMKVEPNDSLFSKIQNRMQLKNSVSSKTLWLVAASIAILLALNISAIVKSQSKTENKIEYSLSITLDKSNQLY</sequence>
<dbReference type="RefSeq" id="WP_151105897.1">
    <property type="nucleotide sequence ID" value="NZ_WAEM01000001.1"/>
</dbReference>
<protein>
    <submittedName>
        <fullName evidence="2">Uncharacterized protein</fullName>
    </submittedName>
</protein>
<evidence type="ECO:0000313" key="2">
    <source>
        <dbReference type="EMBL" id="KAB1157704.1"/>
    </source>
</evidence>